<evidence type="ECO:0000313" key="2">
    <source>
        <dbReference type="Proteomes" id="UP000479000"/>
    </source>
</evidence>
<dbReference type="Proteomes" id="UP000479000">
    <property type="component" value="Unassembled WGS sequence"/>
</dbReference>
<sequence length="430" mass="48666">MKLVLITQTNCTHNTQTKSHTVELMMKDRPEYGYFEKPSAAGASSEEGASCCTHDSAFNLRCISDSLRQALEQPISNKNVGACAWADEMSRSTCSDSPPLGCDVYQNKRLDCVSNKGLEENHGAVSADVIRNDRGPKKKQSCHRLARLFSALLSSYVFLVLKNEFGVLGLDRFQFKNSSLVRTLINISGSPATGMESILQPISNKNYPTNLIRVRGTTCSMSKARFASGQDKKTSTILWQSDRKHLLGGSRTRICNKNFLSVRRTPYAVRRTPYAVSSKTHRRSGPISKKKKRAFSKFSFKRLPQKLNDRLHSGFRPYGENMSRVRIYFVLLVLLEKRGNPNRHFSPSTVLSACMSYIATRHDSFTRAAFLLAYLRWRFVFFWCKSSGGFSTFERPISKVVELVNRQFHLFLNFTIGSEDVKSVSIRLEN</sequence>
<organism evidence="1 2">
    <name type="scientific">Nesidiocoris tenuis</name>
    <dbReference type="NCBI Taxonomy" id="355587"/>
    <lineage>
        <taxon>Eukaryota</taxon>
        <taxon>Metazoa</taxon>
        <taxon>Ecdysozoa</taxon>
        <taxon>Arthropoda</taxon>
        <taxon>Hexapoda</taxon>
        <taxon>Insecta</taxon>
        <taxon>Pterygota</taxon>
        <taxon>Neoptera</taxon>
        <taxon>Paraneoptera</taxon>
        <taxon>Hemiptera</taxon>
        <taxon>Heteroptera</taxon>
        <taxon>Panheteroptera</taxon>
        <taxon>Cimicomorpha</taxon>
        <taxon>Miridae</taxon>
        <taxon>Dicyphina</taxon>
        <taxon>Nesidiocoris</taxon>
    </lineage>
</organism>
<evidence type="ECO:0000313" key="1">
    <source>
        <dbReference type="EMBL" id="CAB0015002.1"/>
    </source>
</evidence>
<dbReference type="AlphaFoldDB" id="A0A6H5HEA6"/>
<dbReference type="EMBL" id="CADCXU010028261">
    <property type="protein sequence ID" value="CAB0015002.1"/>
    <property type="molecule type" value="Genomic_DNA"/>
</dbReference>
<reference evidence="1 2" key="1">
    <citation type="submission" date="2020-02" db="EMBL/GenBank/DDBJ databases">
        <authorList>
            <person name="Ferguson B K."/>
        </authorList>
    </citation>
    <scope>NUCLEOTIDE SEQUENCE [LARGE SCALE GENOMIC DNA]</scope>
</reference>
<name>A0A6H5HEA6_9HEMI</name>
<proteinExistence type="predicted"/>
<accession>A0A6H5HEA6</accession>
<keyword evidence="2" id="KW-1185">Reference proteome</keyword>
<protein>
    <submittedName>
        <fullName evidence="1">Uncharacterized protein</fullName>
    </submittedName>
</protein>
<gene>
    <name evidence="1" type="ORF">NTEN_LOCUS19400</name>
</gene>